<evidence type="ECO:0000256" key="1">
    <source>
        <dbReference type="SAM" id="SignalP"/>
    </source>
</evidence>
<evidence type="ECO:0000313" key="3">
    <source>
        <dbReference type="Proteomes" id="UP000321580"/>
    </source>
</evidence>
<dbReference type="AlphaFoldDB" id="A0A5C6RIF1"/>
<keyword evidence="1" id="KW-0732">Signal</keyword>
<dbReference type="OrthoDB" id="1488726at2"/>
<protein>
    <submittedName>
        <fullName evidence="2">Uncharacterized protein</fullName>
    </submittedName>
</protein>
<organism evidence="2 3">
    <name type="scientific">Phaeodactylibacter luteus</name>
    <dbReference type="NCBI Taxonomy" id="1564516"/>
    <lineage>
        <taxon>Bacteria</taxon>
        <taxon>Pseudomonadati</taxon>
        <taxon>Bacteroidota</taxon>
        <taxon>Saprospiria</taxon>
        <taxon>Saprospirales</taxon>
        <taxon>Haliscomenobacteraceae</taxon>
        <taxon>Phaeodactylibacter</taxon>
    </lineage>
</organism>
<feature type="chain" id="PRO_5022927493" evidence="1">
    <location>
        <begin position="19"/>
        <end position="141"/>
    </location>
</feature>
<dbReference type="RefSeq" id="WP_147169516.1">
    <property type="nucleotide sequence ID" value="NZ_VOOR01000078.1"/>
</dbReference>
<evidence type="ECO:0000313" key="2">
    <source>
        <dbReference type="EMBL" id="TXB60546.1"/>
    </source>
</evidence>
<comment type="caution">
    <text evidence="2">The sequence shown here is derived from an EMBL/GenBank/DDBJ whole genome shotgun (WGS) entry which is preliminary data.</text>
</comment>
<dbReference type="Proteomes" id="UP000321580">
    <property type="component" value="Unassembled WGS sequence"/>
</dbReference>
<keyword evidence="3" id="KW-1185">Reference proteome</keyword>
<gene>
    <name evidence="2" type="ORF">FRY97_20620</name>
</gene>
<feature type="signal peptide" evidence="1">
    <location>
        <begin position="1"/>
        <end position="18"/>
    </location>
</feature>
<sequence>MKKGLLFALLLLALACQKEPISDDDTFFAFTVKIDTFTGQRLNQPADNLVAGQLNFYFSNDEVSLQLNTAGFDGRAGTYDITYVKYNDGRGNHYGTGTLVVTEVNAKREFIKGTFTASCSDLNTGANLPITEGEFLARYYE</sequence>
<name>A0A5C6RIF1_9BACT</name>
<accession>A0A5C6RIF1</accession>
<proteinExistence type="predicted"/>
<dbReference type="PROSITE" id="PS51257">
    <property type="entry name" value="PROKAR_LIPOPROTEIN"/>
    <property type="match status" value="1"/>
</dbReference>
<reference evidence="2 3" key="1">
    <citation type="submission" date="2019-08" db="EMBL/GenBank/DDBJ databases">
        <title>Genome of Phaeodactylibacter luteus.</title>
        <authorList>
            <person name="Bowman J.P."/>
        </authorList>
    </citation>
    <scope>NUCLEOTIDE SEQUENCE [LARGE SCALE GENOMIC DNA]</scope>
    <source>
        <strain evidence="2 3">KCTC 42180</strain>
    </source>
</reference>
<dbReference type="EMBL" id="VOOR01000078">
    <property type="protein sequence ID" value="TXB60546.1"/>
    <property type="molecule type" value="Genomic_DNA"/>
</dbReference>